<feature type="chain" id="PRO_5012296438" evidence="1">
    <location>
        <begin position="44"/>
        <end position="379"/>
    </location>
</feature>
<gene>
    <name evidence="3" type="ORF">SAMN05444372_103178</name>
</gene>
<dbReference type="AlphaFoldDB" id="A0A1M5HXS8"/>
<dbReference type="PANTHER" id="PTHR30005">
    <property type="entry name" value="EXOPOLYPHOSPHATASE"/>
    <property type="match status" value="1"/>
</dbReference>
<dbReference type="EMBL" id="FQWF01000003">
    <property type="protein sequence ID" value="SHG20697.1"/>
    <property type="molecule type" value="Genomic_DNA"/>
</dbReference>
<dbReference type="Gene3D" id="3.30.420.150">
    <property type="entry name" value="Exopolyphosphatase. Domain 2"/>
    <property type="match status" value="1"/>
</dbReference>
<dbReference type="InterPro" id="IPR050273">
    <property type="entry name" value="GppA/Ppx_hydrolase"/>
</dbReference>
<keyword evidence="4" id="KW-1185">Reference proteome</keyword>
<proteinExistence type="predicted"/>
<dbReference type="Pfam" id="PF02541">
    <property type="entry name" value="Ppx-GppA"/>
    <property type="match status" value="1"/>
</dbReference>
<evidence type="ECO:0000313" key="3">
    <source>
        <dbReference type="EMBL" id="SHG20697.1"/>
    </source>
</evidence>
<reference evidence="4" key="1">
    <citation type="submission" date="2016-11" db="EMBL/GenBank/DDBJ databases">
        <authorList>
            <person name="Varghese N."/>
            <person name="Submissions S."/>
        </authorList>
    </citation>
    <scope>NUCLEOTIDE SEQUENCE [LARGE SCALE GENOMIC DNA]</scope>
    <source>
        <strain evidence="4">DSM 17659</strain>
    </source>
</reference>
<keyword evidence="1" id="KW-0732">Signal</keyword>
<dbReference type="GO" id="GO:0006357">
    <property type="term" value="P:regulation of transcription by RNA polymerase II"/>
    <property type="evidence" value="ECO:0007669"/>
    <property type="project" value="TreeGrafter"/>
</dbReference>
<dbReference type="InterPro" id="IPR003695">
    <property type="entry name" value="Ppx_GppA_N"/>
</dbReference>
<dbReference type="SUPFAM" id="SSF53067">
    <property type="entry name" value="Actin-like ATPase domain"/>
    <property type="match status" value="1"/>
</dbReference>
<dbReference type="Gene3D" id="3.30.420.40">
    <property type="match status" value="1"/>
</dbReference>
<sequence length="379" mass="42284">MACYGMTYYNKKQTKKNKKKQMKLKLHFLIGLLSVLFTTSVCAAAETSIYGGIEIGSKGIKMTVLDVDNIKKGKYTIKLFWTENIGIAKGIAKDGNLAKEDIDKTVATVLANYTKMLNEFKIANENIFIVGSSGVAMAKNTQLLADKIYLATTKTLEFIDAQTEGKMLLKGCVPPQEYSDSVILDIGGGNTKGGYVDVRNNDVFVFFPLSVNYGTITLTEAVIKNTKKDDLSEFKEKSFGFLPILRKQIDAMYASNPEALDKKKVFMSGGAVWAFYTLYNGVAKSSFSKFTIENVLDYDAVLKNNFGKFEELAKTDKEIETVLKTYSQKYLISGSNMLLVTLEAIPDINNKKLFFAKEGQIAWLVTYIAERSKTVKKIW</sequence>
<protein>
    <submittedName>
        <fullName evidence="3">Ppx/GppA phosphatase family protein</fullName>
    </submittedName>
</protein>
<name>A0A1M5HXS8_9FLAO</name>
<feature type="signal peptide" evidence="1">
    <location>
        <begin position="1"/>
        <end position="43"/>
    </location>
</feature>
<evidence type="ECO:0000313" key="4">
    <source>
        <dbReference type="Proteomes" id="UP000184020"/>
    </source>
</evidence>
<feature type="domain" description="Ppx/GppA phosphatase N-terminal" evidence="2">
    <location>
        <begin position="82"/>
        <end position="226"/>
    </location>
</feature>
<evidence type="ECO:0000259" key="2">
    <source>
        <dbReference type="Pfam" id="PF02541"/>
    </source>
</evidence>
<accession>A0A1M5HXS8</accession>
<dbReference type="Proteomes" id="UP000184020">
    <property type="component" value="Unassembled WGS sequence"/>
</dbReference>
<organism evidence="3 4">
    <name type="scientific">Flavobacterium micromati</name>
    <dbReference type="NCBI Taxonomy" id="229205"/>
    <lineage>
        <taxon>Bacteria</taxon>
        <taxon>Pseudomonadati</taxon>
        <taxon>Bacteroidota</taxon>
        <taxon>Flavobacteriia</taxon>
        <taxon>Flavobacteriales</taxon>
        <taxon>Flavobacteriaceae</taxon>
        <taxon>Flavobacterium</taxon>
    </lineage>
</organism>
<dbReference type="InterPro" id="IPR043129">
    <property type="entry name" value="ATPase_NBD"/>
</dbReference>
<dbReference type="STRING" id="229205.SAMN05444372_103178"/>
<evidence type="ECO:0000256" key="1">
    <source>
        <dbReference type="SAM" id="SignalP"/>
    </source>
</evidence>
<dbReference type="PANTHER" id="PTHR30005:SF0">
    <property type="entry name" value="RETROGRADE REGULATION PROTEIN 2"/>
    <property type="match status" value="1"/>
</dbReference>